<dbReference type="RefSeq" id="WP_075172509.1">
    <property type="nucleotide sequence ID" value="NZ_CAXHZV010000014.1"/>
</dbReference>
<evidence type="ECO:0000313" key="2">
    <source>
        <dbReference type="EMBL" id="MDO6452029.1"/>
    </source>
</evidence>
<dbReference type="Proteomes" id="UP001169862">
    <property type="component" value="Unassembled WGS sequence"/>
</dbReference>
<sequence>MKLQLSNAPCSWGVEFADNPSNPSWETVLQEISLAGYKATELGPLGYLPTDTGVLAAKLDENGLGLIAGTIFKHLHKAEKRAEILEYTEATCKLLKAQNAQYMVVIDHVSSPRTDQAGQVETAYRLPDEEWFEMMKTITELSLICREYDIVPVIHPHAGTFIEYRDEIDRAMQDLDSDLVKLCVDTGHSKYAGINPAELIEAYQDRVAYIHFKDIDEMVLAHTVENHVDFYKAIGNGVFCPLGQGCVDFSAVRNTLEKINYTGWITVEQDVDPTKNNSSLENAQESLRFINQHFTN</sequence>
<reference evidence="2" key="1">
    <citation type="submission" date="2023-07" db="EMBL/GenBank/DDBJ databases">
        <title>Genome content predicts the carbon catabolic preferences of heterotrophic bacteria.</title>
        <authorList>
            <person name="Gralka M."/>
        </authorList>
    </citation>
    <scope>NUCLEOTIDE SEQUENCE</scope>
    <source>
        <strain evidence="3">5G01</strain>
        <strain evidence="2">I2M16</strain>
    </source>
</reference>
<feature type="domain" description="Xylose isomerase-like TIM barrel" evidence="1">
    <location>
        <begin position="31"/>
        <end position="292"/>
    </location>
</feature>
<name>A0AAW7XFJ0_9GAMM</name>
<organism evidence="2 4">
    <name type="scientific">Neptunomonas phycophila</name>
    <dbReference type="NCBI Taxonomy" id="1572645"/>
    <lineage>
        <taxon>Bacteria</taxon>
        <taxon>Pseudomonadati</taxon>
        <taxon>Pseudomonadota</taxon>
        <taxon>Gammaproteobacteria</taxon>
        <taxon>Oceanospirillales</taxon>
        <taxon>Oceanospirillaceae</taxon>
        <taxon>Neptunomonas</taxon>
    </lineage>
</organism>
<dbReference type="InterPro" id="IPR050312">
    <property type="entry name" value="IolE/XylAMocC-like"/>
</dbReference>
<evidence type="ECO:0000313" key="3">
    <source>
        <dbReference type="EMBL" id="MDP2521002.1"/>
    </source>
</evidence>
<dbReference type="PANTHER" id="PTHR12110:SF41">
    <property type="entry name" value="INOSOSE DEHYDRATASE"/>
    <property type="match status" value="1"/>
</dbReference>
<dbReference type="InterPro" id="IPR036237">
    <property type="entry name" value="Xyl_isomerase-like_sf"/>
</dbReference>
<dbReference type="PANTHER" id="PTHR12110">
    <property type="entry name" value="HYDROXYPYRUVATE ISOMERASE"/>
    <property type="match status" value="1"/>
</dbReference>
<dbReference type="EMBL" id="JAUYVO010000001">
    <property type="protein sequence ID" value="MDP2521002.1"/>
    <property type="molecule type" value="Genomic_DNA"/>
</dbReference>
<proteinExistence type="predicted"/>
<gene>
    <name evidence="2" type="ORF">Q4490_00500</name>
    <name evidence="3" type="ORF">Q8W30_00345</name>
</gene>
<dbReference type="Proteomes" id="UP001177341">
    <property type="component" value="Unassembled WGS sequence"/>
</dbReference>
<dbReference type="Gene3D" id="3.20.20.150">
    <property type="entry name" value="Divalent-metal-dependent TIM barrel enzymes"/>
    <property type="match status" value="1"/>
</dbReference>
<accession>A0AAW7XFJ0</accession>
<protein>
    <submittedName>
        <fullName evidence="2">TIM barrel protein</fullName>
    </submittedName>
</protein>
<dbReference type="InterPro" id="IPR013022">
    <property type="entry name" value="Xyl_isomerase-like_TIM-brl"/>
</dbReference>
<dbReference type="AlphaFoldDB" id="A0AAW7XFJ0"/>
<dbReference type="EMBL" id="JAUOPG010000001">
    <property type="protein sequence ID" value="MDO6452029.1"/>
    <property type="molecule type" value="Genomic_DNA"/>
</dbReference>
<evidence type="ECO:0000259" key="1">
    <source>
        <dbReference type="Pfam" id="PF01261"/>
    </source>
</evidence>
<evidence type="ECO:0000313" key="5">
    <source>
        <dbReference type="Proteomes" id="UP001177341"/>
    </source>
</evidence>
<comment type="caution">
    <text evidence="2">The sequence shown here is derived from an EMBL/GenBank/DDBJ whole genome shotgun (WGS) entry which is preliminary data.</text>
</comment>
<dbReference type="GeneID" id="89456637"/>
<dbReference type="SUPFAM" id="SSF51658">
    <property type="entry name" value="Xylose isomerase-like"/>
    <property type="match status" value="1"/>
</dbReference>
<dbReference type="Pfam" id="PF01261">
    <property type="entry name" value="AP_endonuc_2"/>
    <property type="match status" value="1"/>
</dbReference>
<keyword evidence="5" id="KW-1185">Reference proteome</keyword>
<evidence type="ECO:0000313" key="4">
    <source>
        <dbReference type="Proteomes" id="UP001169862"/>
    </source>
</evidence>